<dbReference type="InterPro" id="IPR050861">
    <property type="entry name" value="Dihydroxyacetone_Kinase"/>
</dbReference>
<dbReference type="OrthoDB" id="9806345at2"/>
<protein>
    <submittedName>
        <fullName evidence="2">Dihydroxyacetone kinase DhaL2</fullName>
        <ecNumber evidence="2">2.7.1.2</ecNumber>
    </submittedName>
</protein>
<dbReference type="PANTHER" id="PTHR28629">
    <property type="entry name" value="TRIOKINASE/FMN CYCLASE"/>
    <property type="match status" value="1"/>
</dbReference>
<dbReference type="InterPro" id="IPR004006">
    <property type="entry name" value="DhaK_dom"/>
</dbReference>
<proteinExistence type="predicted"/>
<dbReference type="GO" id="GO:0004371">
    <property type="term" value="F:glycerone kinase activity"/>
    <property type="evidence" value="ECO:0007669"/>
    <property type="project" value="InterPro"/>
</dbReference>
<evidence type="ECO:0000259" key="1">
    <source>
        <dbReference type="PROSITE" id="PS51481"/>
    </source>
</evidence>
<dbReference type="PROSITE" id="PS51481">
    <property type="entry name" value="DHAK"/>
    <property type="match status" value="1"/>
</dbReference>
<dbReference type="PANTHER" id="PTHR28629:SF4">
    <property type="entry name" value="TRIOKINASE_FMN CYCLASE"/>
    <property type="match status" value="1"/>
</dbReference>
<keyword evidence="2" id="KW-0808">Transferase</keyword>
<accession>H6LHB2</accession>
<dbReference type="GO" id="GO:0019563">
    <property type="term" value="P:glycerol catabolic process"/>
    <property type="evidence" value="ECO:0007669"/>
    <property type="project" value="TreeGrafter"/>
</dbReference>
<dbReference type="Gene3D" id="3.30.1180.20">
    <property type="entry name" value="Dihydroxyacetone kinase, domain 2"/>
    <property type="match status" value="1"/>
</dbReference>
<feature type="domain" description="DhaK" evidence="1">
    <location>
        <begin position="9"/>
        <end position="330"/>
    </location>
</feature>
<dbReference type="EMBL" id="CP002987">
    <property type="protein sequence ID" value="AFA48450.1"/>
    <property type="molecule type" value="Genomic_DNA"/>
</dbReference>
<dbReference type="FunFam" id="3.40.50.10440:FF:000001">
    <property type="entry name" value="Dihydroxyacetone kinase, DhaK subunit"/>
    <property type="match status" value="1"/>
</dbReference>
<dbReference type="HOGENOM" id="CLU_017054_0_0_9"/>
<dbReference type="SUPFAM" id="SSF82549">
    <property type="entry name" value="DAK1/DegV-like"/>
    <property type="match status" value="1"/>
</dbReference>
<dbReference type="KEGG" id="awo:Awo_c16680"/>
<gene>
    <name evidence="2" type="primary">dhaL2</name>
    <name evidence="2" type="ordered locus">Awo_c16680</name>
</gene>
<dbReference type="EC" id="2.7.1.2" evidence="2"/>
<evidence type="ECO:0000313" key="2">
    <source>
        <dbReference type="EMBL" id="AFA48450.1"/>
    </source>
</evidence>
<dbReference type="GO" id="GO:0004340">
    <property type="term" value="F:glucokinase activity"/>
    <property type="evidence" value="ECO:0007669"/>
    <property type="project" value="UniProtKB-EC"/>
</dbReference>
<keyword evidence="3" id="KW-1185">Reference proteome</keyword>
<reference evidence="2 3" key="2">
    <citation type="journal article" date="2012" name="PLoS ONE">
        <title>An ancient pathway combining carbon dioxide fixation with the generation and utilization of a sodium ion gradient for ATP synthesis.</title>
        <authorList>
            <person name="Poehlein A."/>
            <person name="Schmidt S."/>
            <person name="Kaster A.K."/>
            <person name="Goenrich M."/>
            <person name="Vollmers J."/>
            <person name="Thurmer A."/>
            <person name="Bertsch J."/>
            <person name="Schuchmann K."/>
            <person name="Voigt B."/>
            <person name="Hecker M."/>
            <person name="Daniel R."/>
            <person name="Thauer R.K."/>
            <person name="Gottschalk G."/>
            <person name="Muller V."/>
        </authorList>
    </citation>
    <scope>NUCLEOTIDE SEQUENCE [LARGE SCALE GENOMIC DNA]</scope>
    <source>
        <strain evidence="3">ATCC 29683 / DSM 1030 / JCM 2381 / KCTC 1655 / WB1</strain>
    </source>
</reference>
<dbReference type="GO" id="GO:0005829">
    <property type="term" value="C:cytosol"/>
    <property type="evidence" value="ECO:0007669"/>
    <property type="project" value="TreeGrafter"/>
</dbReference>
<dbReference type="RefSeq" id="WP_014356053.1">
    <property type="nucleotide sequence ID" value="NC_016894.1"/>
</dbReference>
<name>H6LHB2_ACEWD</name>
<keyword evidence="2" id="KW-0418">Kinase</keyword>
<evidence type="ECO:0000313" key="3">
    <source>
        <dbReference type="Proteomes" id="UP000007177"/>
    </source>
</evidence>
<dbReference type="AlphaFoldDB" id="H6LHB2"/>
<organism evidence="2 3">
    <name type="scientific">Acetobacterium woodii (strain ATCC 29683 / DSM 1030 / JCM 2381 / KCTC 1655 / WB1)</name>
    <dbReference type="NCBI Taxonomy" id="931626"/>
    <lineage>
        <taxon>Bacteria</taxon>
        <taxon>Bacillati</taxon>
        <taxon>Bacillota</taxon>
        <taxon>Clostridia</taxon>
        <taxon>Eubacteriales</taxon>
        <taxon>Eubacteriaceae</taxon>
        <taxon>Acetobacterium</taxon>
    </lineage>
</organism>
<dbReference type="Gene3D" id="3.40.50.10440">
    <property type="entry name" value="Dihydroxyacetone kinase, domain 1"/>
    <property type="match status" value="1"/>
</dbReference>
<dbReference type="eggNOG" id="COG2376">
    <property type="taxonomic scope" value="Bacteria"/>
</dbReference>
<dbReference type="Pfam" id="PF02733">
    <property type="entry name" value="Dak1"/>
    <property type="match status" value="1"/>
</dbReference>
<reference evidence="3" key="1">
    <citation type="submission" date="2011-07" db="EMBL/GenBank/DDBJ databases">
        <title>Complete genome sequence of Acetobacterium woodii.</title>
        <authorList>
            <person name="Poehlein A."/>
            <person name="Schmidt S."/>
            <person name="Kaster A.-K."/>
            <person name="Goenrich M."/>
            <person name="Vollmers J."/>
            <person name="Thuermer A."/>
            <person name="Gottschalk G."/>
            <person name="Thauer R.K."/>
            <person name="Daniel R."/>
            <person name="Mueller V."/>
        </authorList>
    </citation>
    <scope>NUCLEOTIDE SEQUENCE [LARGE SCALE GENOMIC DNA]</scope>
    <source>
        <strain evidence="3">ATCC 29683 / DSM 1030 / JCM 2381 / KCTC 1655 / WB1</strain>
    </source>
</reference>
<dbReference type="Proteomes" id="UP000007177">
    <property type="component" value="Chromosome"/>
</dbReference>
<dbReference type="STRING" id="931626.Awo_c16680"/>
<sequence>MIQKKFINRPENITTELLEGLALANQSILEVTSNNLVISKDLMHANRVTIVTLGGSGHEPALEGYVSEGMIDIAVVGEIFSAPGCQSVFEALQLADKGKGILLIVLNHNGDILTANKAMQEVKKIGLDVSMVITHEDIAVAARSESLKRRGLVGCVPLFKITGAAAAQGKTLHQITTLAQNFSENMATIGVASKTATHPQNGSAFSVLNDDEMEIGTGQHGEGGNRRQKMASADETAMLMSDLLIKDLNLHSGDEIMVIVNGTGATTIMEMLIIYRKVYKYLNKKGIIIVANWVEEILTVQEQAGFQLFFARMDAEKLKFWEAPARTPYLVK</sequence>